<dbReference type="PANTHER" id="PTHR31346:SF5">
    <property type="entry name" value="MULTIPLE ORGANELLAR RNA EDITING FACTOR 1, MITOCHONDRIAL"/>
    <property type="match status" value="1"/>
</dbReference>
<dbReference type="Proteomes" id="UP001237642">
    <property type="component" value="Unassembled WGS sequence"/>
</dbReference>
<keyword evidence="5" id="KW-1185">Reference proteome</keyword>
<keyword evidence="1" id="KW-0809">Transit peptide</keyword>
<dbReference type="EMBL" id="JAUIZM010000010">
    <property type="protein sequence ID" value="KAK1361486.1"/>
    <property type="molecule type" value="Genomic_DNA"/>
</dbReference>
<protein>
    <recommendedName>
        <fullName evidence="3">MORF/ORRM1/DAG-like MORF domain-containing protein</fullName>
    </recommendedName>
</protein>
<dbReference type="InterPro" id="IPR054059">
    <property type="entry name" value="MORF/ORRM1/DAG-like_MORF"/>
</dbReference>
<name>A0AAD8M5H2_9APIA</name>
<feature type="region of interest" description="Disordered" evidence="2">
    <location>
        <begin position="164"/>
        <end position="196"/>
    </location>
</feature>
<evidence type="ECO:0000256" key="2">
    <source>
        <dbReference type="SAM" id="MobiDB-lite"/>
    </source>
</evidence>
<dbReference type="PANTHER" id="PTHR31346">
    <property type="entry name" value="MULTIPLE ORGANELLAR RNA EDITING FACTOR 2, CHLOROPLASTIC-RELATED-RELATED"/>
    <property type="match status" value="1"/>
</dbReference>
<evidence type="ECO:0000313" key="5">
    <source>
        <dbReference type="Proteomes" id="UP001237642"/>
    </source>
</evidence>
<dbReference type="InterPro" id="IPR039206">
    <property type="entry name" value="MORF/ORRM1/DAG-like"/>
</dbReference>
<dbReference type="AlphaFoldDB" id="A0AAD8M5H2"/>
<feature type="region of interest" description="Disordered" evidence="2">
    <location>
        <begin position="77"/>
        <end position="148"/>
    </location>
</feature>
<gene>
    <name evidence="4" type="ORF">POM88_045960</name>
</gene>
<feature type="compositionally biased region" description="Pro residues" evidence="2">
    <location>
        <begin position="110"/>
        <end position="119"/>
    </location>
</feature>
<feature type="compositionally biased region" description="Basic residues" evidence="2">
    <location>
        <begin position="29"/>
        <end position="42"/>
    </location>
</feature>
<dbReference type="GO" id="GO:0005739">
    <property type="term" value="C:mitochondrion"/>
    <property type="evidence" value="ECO:0007669"/>
    <property type="project" value="TreeGrafter"/>
</dbReference>
<dbReference type="GO" id="GO:0016554">
    <property type="term" value="P:cytidine to uridine editing"/>
    <property type="evidence" value="ECO:0007669"/>
    <property type="project" value="InterPro"/>
</dbReference>
<comment type="caution">
    <text evidence="4">The sequence shown here is derived from an EMBL/GenBank/DDBJ whole genome shotgun (WGS) entry which is preliminary data.</text>
</comment>
<accession>A0AAD8M5H2</accession>
<evidence type="ECO:0000313" key="4">
    <source>
        <dbReference type="EMBL" id="KAK1361486.1"/>
    </source>
</evidence>
<proteinExistence type="predicted"/>
<sequence>MGAYSHLMCPMKGSKEWPVAQHVKLLPPKARRMPGRPKKHRRREADEEGGSGTKLSKKGIVMKCSRCLLIGHNKATCKTPESEVTTAHSSVEQGQKKRRVEHVNSSAEPPSTPTHPPAQQPAQPKKRGRPPKAAPQVKKVNKPSGVGVFLGDDGHTYLSSSATTLRVTSSQPNSSSHGAATRSSRPTRNPQATSMASRKLLSMSRGLFHRLTSVRNNLPVVSRIPAQKAGIFLSQVKQFTSDASNASADKTDVDDGDRINSGYIPREGPSQEWIVVFDFQQQISEKDMEDAFVEKVALVFKCSHEDAKQKICKLETKKYWGFHIVTSEEMARKFVEYPEVFGLR</sequence>
<dbReference type="GO" id="GO:0080156">
    <property type="term" value="P:mitochondrial mRNA modification"/>
    <property type="evidence" value="ECO:0007669"/>
    <property type="project" value="TreeGrafter"/>
</dbReference>
<dbReference type="Pfam" id="PF21864">
    <property type="entry name" value="MORF_dom"/>
    <property type="match status" value="1"/>
</dbReference>
<feature type="domain" description="MORF/ORRM1/DAG-like MORF" evidence="3">
    <location>
        <begin position="271"/>
        <end position="341"/>
    </location>
</feature>
<evidence type="ECO:0000259" key="3">
    <source>
        <dbReference type="Pfam" id="PF21864"/>
    </source>
</evidence>
<feature type="compositionally biased region" description="Polar residues" evidence="2">
    <location>
        <begin position="82"/>
        <end position="93"/>
    </location>
</feature>
<reference evidence="4" key="1">
    <citation type="submission" date="2023-02" db="EMBL/GenBank/DDBJ databases">
        <title>Genome of toxic invasive species Heracleum sosnowskyi carries increased number of genes despite the absence of recent whole-genome duplications.</title>
        <authorList>
            <person name="Schelkunov M."/>
            <person name="Shtratnikova V."/>
            <person name="Makarenko M."/>
            <person name="Klepikova A."/>
            <person name="Omelchenko D."/>
            <person name="Novikova G."/>
            <person name="Obukhova E."/>
            <person name="Bogdanov V."/>
            <person name="Penin A."/>
            <person name="Logacheva M."/>
        </authorList>
    </citation>
    <scope>NUCLEOTIDE SEQUENCE</scope>
    <source>
        <strain evidence="4">Hsosn_3</strain>
        <tissue evidence="4">Leaf</tissue>
    </source>
</reference>
<organism evidence="4 5">
    <name type="scientific">Heracleum sosnowskyi</name>
    <dbReference type="NCBI Taxonomy" id="360622"/>
    <lineage>
        <taxon>Eukaryota</taxon>
        <taxon>Viridiplantae</taxon>
        <taxon>Streptophyta</taxon>
        <taxon>Embryophyta</taxon>
        <taxon>Tracheophyta</taxon>
        <taxon>Spermatophyta</taxon>
        <taxon>Magnoliopsida</taxon>
        <taxon>eudicotyledons</taxon>
        <taxon>Gunneridae</taxon>
        <taxon>Pentapetalae</taxon>
        <taxon>asterids</taxon>
        <taxon>campanulids</taxon>
        <taxon>Apiales</taxon>
        <taxon>Apiaceae</taxon>
        <taxon>Apioideae</taxon>
        <taxon>apioid superclade</taxon>
        <taxon>Tordylieae</taxon>
        <taxon>Tordyliinae</taxon>
        <taxon>Heracleum</taxon>
    </lineage>
</organism>
<feature type="region of interest" description="Disordered" evidence="2">
    <location>
        <begin position="27"/>
        <end position="55"/>
    </location>
</feature>
<reference evidence="4" key="2">
    <citation type="submission" date="2023-05" db="EMBL/GenBank/DDBJ databases">
        <authorList>
            <person name="Schelkunov M.I."/>
        </authorList>
    </citation>
    <scope>NUCLEOTIDE SEQUENCE</scope>
    <source>
        <strain evidence="4">Hsosn_3</strain>
        <tissue evidence="4">Leaf</tissue>
    </source>
</reference>
<evidence type="ECO:0000256" key="1">
    <source>
        <dbReference type="ARBA" id="ARBA00022946"/>
    </source>
</evidence>